<dbReference type="RefSeq" id="WP_161338909.1">
    <property type="nucleotide sequence ID" value="NZ_JBHSDG010000005.1"/>
</dbReference>
<evidence type="ECO:0000256" key="3">
    <source>
        <dbReference type="ARBA" id="ARBA00022448"/>
    </source>
</evidence>
<feature type="transmembrane region" description="Helical" evidence="8">
    <location>
        <begin position="275"/>
        <end position="299"/>
    </location>
</feature>
<evidence type="ECO:0000256" key="5">
    <source>
        <dbReference type="ARBA" id="ARBA00022692"/>
    </source>
</evidence>
<evidence type="ECO:0000256" key="1">
    <source>
        <dbReference type="ARBA" id="ARBA00004651"/>
    </source>
</evidence>
<feature type="domain" description="Major facilitator superfamily (MFS) profile" evidence="9">
    <location>
        <begin position="21"/>
        <end position="484"/>
    </location>
</feature>
<dbReference type="InterPro" id="IPR036259">
    <property type="entry name" value="MFS_trans_sf"/>
</dbReference>
<dbReference type="PANTHER" id="PTHR42718:SF9">
    <property type="entry name" value="MAJOR FACILITATOR SUPERFAMILY MULTIDRUG TRANSPORTER MFSC"/>
    <property type="match status" value="1"/>
</dbReference>
<evidence type="ECO:0000259" key="9">
    <source>
        <dbReference type="PROSITE" id="PS50850"/>
    </source>
</evidence>
<dbReference type="InterPro" id="IPR020846">
    <property type="entry name" value="MFS_dom"/>
</dbReference>
<sequence>MPSERTERLEQKHGARYKWFAVLAVIFGLLAAIFSSTMINVALTNIMADYNVTQASAQWMSTGFLCANSVCMLASAWLLQNIGARKTFLIASILFFTGCMIGQFAPAFNLLIFARILQGAGAGIIQPLSMALVFMLFPENRRGSALGVFSMVIVLGPALGPTIGGIITDNLDWHFTFTAALPLSLFATIAGWIFLPDRDDNQGSTRFNYISFLLIAVTVGALLTGLSNSQFYSFLDVRVVIFLATALVAFALFILRERKSKAPLLHLAMFRNLQFTATVIIGAIVSAGMFSSIYMLPLFARTVQLSDATEAGLLLLPGGLVLALVSPIAGRLVDRMPAYRLLLAGVILFVISTYALTYANALSGFWMIAGWVVVSRGALGLLLPANSTLALSSVQGPQVPQASGALNFCRMLGGTIGVNIIALLITARSAHYGSEFLAGNAGAALTPAQLVETMTLTFHDCFLIACLFFALALIPVLYLARKSGGTTAT</sequence>
<dbReference type="NCBIfam" id="TIGR00711">
    <property type="entry name" value="efflux_EmrB"/>
    <property type="match status" value="1"/>
</dbReference>
<dbReference type="EMBL" id="WTVA01000003">
    <property type="protein sequence ID" value="MZR22471.1"/>
    <property type="molecule type" value="Genomic_DNA"/>
</dbReference>
<dbReference type="Gene3D" id="1.20.1720.10">
    <property type="entry name" value="Multidrug resistance protein D"/>
    <property type="match status" value="1"/>
</dbReference>
<dbReference type="SUPFAM" id="SSF103473">
    <property type="entry name" value="MFS general substrate transporter"/>
    <property type="match status" value="1"/>
</dbReference>
<evidence type="ECO:0000256" key="4">
    <source>
        <dbReference type="ARBA" id="ARBA00022475"/>
    </source>
</evidence>
<keyword evidence="5 8" id="KW-0812">Transmembrane</keyword>
<evidence type="ECO:0000256" key="7">
    <source>
        <dbReference type="ARBA" id="ARBA00023136"/>
    </source>
</evidence>
<keyword evidence="4" id="KW-1003">Cell membrane</keyword>
<evidence type="ECO:0000256" key="6">
    <source>
        <dbReference type="ARBA" id="ARBA00022989"/>
    </source>
</evidence>
<feature type="transmembrane region" description="Helical" evidence="8">
    <location>
        <begin position="144"/>
        <end position="167"/>
    </location>
</feature>
<feature type="transmembrane region" description="Helical" evidence="8">
    <location>
        <begin position="173"/>
        <end position="195"/>
    </location>
</feature>
<feature type="transmembrane region" description="Helical" evidence="8">
    <location>
        <begin position="311"/>
        <end position="329"/>
    </location>
</feature>
<feature type="transmembrane region" description="Helical" evidence="8">
    <location>
        <begin position="88"/>
        <end position="106"/>
    </location>
</feature>
<dbReference type="GO" id="GO:0005886">
    <property type="term" value="C:plasma membrane"/>
    <property type="evidence" value="ECO:0007669"/>
    <property type="project" value="UniProtKB-SubCell"/>
</dbReference>
<evidence type="ECO:0000256" key="8">
    <source>
        <dbReference type="SAM" id="Phobius"/>
    </source>
</evidence>
<comment type="subcellular location">
    <subcellularLocation>
        <location evidence="1">Cell membrane</location>
        <topology evidence="1">Multi-pass membrane protein</topology>
    </subcellularLocation>
</comment>
<dbReference type="Proteomes" id="UP000445696">
    <property type="component" value="Unassembled WGS sequence"/>
</dbReference>
<feature type="transmembrane region" description="Helical" evidence="8">
    <location>
        <begin position="207"/>
        <end position="226"/>
    </location>
</feature>
<keyword evidence="7 8" id="KW-0472">Membrane</keyword>
<dbReference type="Pfam" id="PF07690">
    <property type="entry name" value="MFS_1"/>
    <property type="match status" value="1"/>
</dbReference>
<feature type="transmembrane region" description="Helical" evidence="8">
    <location>
        <begin position="20"/>
        <end position="39"/>
    </location>
</feature>
<evidence type="ECO:0000313" key="11">
    <source>
        <dbReference type="Proteomes" id="UP000445696"/>
    </source>
</evidence>
<feature type="transmembrane region" description="Helical" evidence="8">
    <location>
        <begin position="341"/>
        <end position="359"/>
    </location>
</feature>
<accession>A0A845MFP1</accession>
<protein>
    <submittedName>
        <fullName evidence="10">DHA2 family efflux MFS transporter permease subunit</fullName>
    </submittedName>
</protein>
<organism evidence="10 11">
    <name type="scientific">Sneathiella chungangensis</name>
    <dbReference type="NCBI Taxonomy" id="1418234"/>
    <lineage>
        <taxon>Bacteria</taxon>
        <taxon>Pseudomonadati</taxon>
        <taxon>Pseudomonadota</taxon>
        <taxon>Alphaproteobacteria</taxon>
        <taxon>Sneathiellales</taxon>
        <taxon>Sneathiellaceae</taxon>
        <taxon>Sneathiella</taxon>
    </lineage>
</organism>
<keyword evidence="3" id="KW-0813">Transport</keyword>
<dbReference type="Gene3D" id="1.20.1250.20">
    <property type="entry name" value="MFS general substrate transporter like domains"/>
    <property type="match status" value="1"/>
</dbReference>
<dbReference type="GO" id="GO:0022857">
    <property type="term" value="F:transmembrane transporter activity"/>
    <property type="evidence" value="ECO:0007669"/>
    <property type="project" value="InterPro"/>
</dbReference>
<dbReference type="AlphaFoldDB" id="A0A845MFP1"/>
<evidence type="ECO:0000313" key="10">
    <source>
        <dbReference type="EMBL" id="MZR22471.1"/>
    </source>
</evidence>
<comment type="similarity">
    <text evidence="2">Belongs to the major facilitator superfamily. EmrB family.</text>
</comment>
<feature type="transmembrane region" description="Helical" evidence="8">
    <location>
        <begin position="112"/>
        <end position="137"/>
    </location>
</feature>
<feature type="transmembrane region" description="Helical" evidence="8">
    <location>
        <begin position="232"/>
        <end position="255"/>
    </location>
</feature>
<keyword evidence="6 8" id="KW-1133">Transmembrane helix</keyword>
<dbReference type="PROSITE" id="PS50850">
    <property type="entry name" value="MFS"/>
    <property type="match status" value="1"/>
</dbReference>
<proteinExistence type="inferred from homology"/>
<name>A0A845MFP1_9PROT</name>
<reference evidence="10 11" key="1">
    <citation type="journal article" date="2014" name="Int. J. Syst. Evol. Microbiol.">
        <title>Sneathiella chungangensis sp. nov., isolated from a marine sand, and emended description of the genus Sneathiella.</title>
        <authorList>
            <person name="Siamphan C."/>
            <person name="Kim H."/>
            <person name="Lee J.S."/>
            <person name="Kim W."/>
        </authorList>
    </citation>
    <scope>NUCLEOTIDE SEQUENCE [LARGE SCALE GENOMIC DNA]</scope>
    <source>
        <strain evidence="10 11">KCTC 32476</strain>
    </source>
</reference>
<dbReference type="InterPro" id="IPR004638">
    <property type="entry name" value="EmrB-like"/>
</dbReference>
<feature type="transmembrane region" description="Helical" evidence="8">
    <location>
        <begin position="365"/>
        <end position="384"/>
    </location>
</feature>
<evidence type="ECO:0000256" key="2">
    <source>
        <dbReference type="ARBA" id="ARBA00008537"/>
    </source>
</evidence>
<dbReference type="OrthoDB" id="9812221at2"/>
<dbReference type="PANTHER" id="PTHR42718">
    <property type="entry name" value="MAJOR FACILITATOR SUPERFAMILY MULTIDRUG TRANSPORTER MFSC"/>
    <property type="match status" value="1"/>
</dbReference>
<comment type="caution">
    <text evidence="10">The sequence shown here is derived from an EMBL/GenBank/DDBJ whole genome shotgun (WGS) entry which is preliminary data.</text>
</comment>
<keyword evidence="11" id="KW-1185">Reference proteome</keyword>
<dbReference type="PRINTS" id="PR01036">
    <property type="entry name" value="TCRTETB"/>
</dbReference>
<gene>
    <name evidence="10" type="ORF">GQF03_09010</name>
</gene>
<feature type="transmembrane region" description="Helical" evidence="8">
    <location>
        <begin position="59"/>
        <end position="79"/>
    </location>
</feature>
<feature type="transmembrane region" description="Helical" evidence="8">
    <location>
        <begin position="405"/>
        <end position="427"/>
    </location>
</feature>
<dbReference type="InterPro" id="IPR011701">
    <property type="entry name" value="MFS"/>
</dbReference>
<feature type="transmembrane region" description="Helical" evidence="8">
    <location>
        <begin position="462"/>
        <end position="480"/>
    </location>
</feature>